<dbReference type="EMBL" id="JACHVQ010000002">
    <property type="protein sequence ID" value="MBB2892716.1"/>
    <property type="molecule type" value="Genomic_DNA"/>
</dbReference>
<dbReference type="InterPro" id="IPR044153">
    <property type="entry name" value="PIN_Pae0151-like"/>
</dbReference>
<keyword evidence="5 6" id="KW-0460">Magnesium</keyword>
<organism evidence="8 9">
    <name type="scientific">Flexivirga oryzae</name>
    <dbReference type="NCBI Taxonomy" id="1794944"/>
    <lineage>
        <taxon>Bacteria</taxon>
        <taxon>Bacillati</taxon>
        <taxon>Actinomycetota</taxon>
        <taxon>Actinomycetes</taxon>
        <taxon>Micrococcales</taxon>
        <taxon>Dermacoccaceae</taxon>
        <taxon>Flexivirga</taxon>
    </lineage>
</organism>
<gene>
    <name evidence="6" type="primary">vapC</name>
    <name evidence="8" type="ORF">FHU39_002734</name>
</gene>
<dbReference type="PANTHER" id="PTHR35901:SF1">
    <property type="entry name" value="EXONUCLEASE VAPC9"/>
    <property type="match status" value="1"/>
</dbReference>
<comment type="similarity">
    <text evidence="6">Belongs to the PINc/VapC protein family.</text>
</comment>
<keyword evidence="6" id="KW-0800">Toxin</keyword>
<dbReference type="GO" id="GO:0000287">
    <property type="term" value="F:magnesium ion binding"/>
    <property type="evidence" value="ECO:0007669"/>
    <property type="project" value="UniProtKB-UniRule"/>
</dbReference>
<evidence type="ECO:0000259" key="7">
    <source>
        <dbReference type="Pfam" id="PF01850"/>
    </source>
</evidence>
<dbReference type="GO" id="GO:0016787">
    <property type="term" value="F:hydrolase activity"/>
    <property type="evidence" value="ECO:0007669"/>
    <property type="project" value="UniProtKB-KW"/>
</dbReference>
<dbReference type="CDD" id="cd09873">
    <property type="entry name" value="PIN_Pae0151-like"/>
    <property type="match status" value="1"/>
</dbReference>
<keyword evidence="9" id="KW-1185">Reference proteome</keyword>
<feature type="domain" description="PIN" evidence="7">
    <location>
        <begin position="30"/>
        <end position="147"/>
    </location>
</feature>
<dbReference type="Proteomes" id="UP000559182">
    <property type="component" value="Unassembled WGS sequence"/>
</dbReference>
<feature type="binding site" evidence="6">
    <location>
        <position position="122"/>
    </location>
    <ligand>
        <name>Mg(2+)</name>
        <dbReference type="ChEBI" id="CHEBI:18420"/>
    </ligand>
</feature>
<dbReference type="GO" id="GO:0090729">
    <property type="term" value="F:toxin activity"/>
    <property type="evidence" value="ECO:0007669"/>
    <property type="project" value="UniProtKB-KW"/>
</dbReference>
<dbReference type="EC" id="3.1.-.-" evidence="6"/>
<dbReference type="GO" id="GO:0004540">
    <property type="term" value="F:RNA nuclease activity"/>
    <property type="evidence" value="ECO:0007669"/>
    <property type="project" value="InterPro"/>
</dbReference>
<evidence type="ECO:0000256" key="2">
    <source>
        <dbReference type="ARBA" id="ARBA00022722"/>
    </source>
</evidence>
<dbReference type="AlphaFoldDB" id="A0A839NAQ9"/>
<evidence type="ECO:0000256" key="6">
    <source>
        <dbReference type="HAMAP-Rule" id="MF_00265"/>
    </source>
</evidence>
<keyword evidence="2 6" id="KW-0540">Nuclease</keyword>
<reference evidence="8 9" key="1">
    <citation type="submission" date="2020-08" db="EMBL/GenBank/DDBJ databases">
        <title>Sequencing the genomes of 1000 actinobacteria strains.</title>
        <authorList>
            <person name="Klenk H.-P."/>
        </authorList>
    </citation>
    <scope>NUCLEOTIDE SEQUENCE [LARGE SCALE GENOMIC DNA]</scope>
    <source>
        <strain evidence="8 9">DSM 105369</strain>
    </source>
</reference>
<sequence>MKFSTVLAATAAGSWGPTTQSLSYGRRVLVVDASALSVALADDTSIGDSARGRLRGQALRAPALIDVEVLSVLRGRVLGRKLTTNRARTAVHDLRAMRFPRAPHQPFAERIWELRDNVSAYDAAYVALAELLEAPLLTADRKLSRASGPRCHFELLES</sequence>
<evidence type="ECO:0000313" key="9">
    <source>
        <dbReference type="Proteomes" id="UP000559182"/>
    </source>
</evidence>
<keyword evidence="3 6" id="KW-0479">Metal-binding</keyword>
<dbReference type="RefSeq" id="WP_221185528.1">
    <property type="nucleotide sequence ID" value="NZ_JACHVQ010000002.1"/>
</dbReference>
<feature type="binding site" evidence="6">
    <location>
        <position position="32"/>
    </location>
    <ligand>
        <name>Mg(2+)</name>
        <dbReference type="ChEBI" id="CHEBI:18420"/>
    </ligand>
</feature>
<dbReference type="InterPro" id="IPR051619">
    <property type="entry name" value="TypeII_TA_RNase_PINc/VapC"/>
</dbReference>
<evidence type="ECO:0000313" key="8">
    <source>
        <dbReference type="EMBL" id="MBB2892716.1"/>
    </source>
</evidence>
<dbReference type="SUPFAM" id="SSF88723">
    <property type="entry name" value="PIN domain-like"/>
    <property type="match status" value="1"/>
</dbReference>
<evidence type="ECO:0000256" key="1">
    <source>
        <dbReference type="ARBA" id="ARBA00022649"/>
    </source>
</evidence>
<evidence type="ECO:0000256" key="5">
    <source>
        <dbReference type="ARBA" id="ARBA00022842"/>
    </source>
</evidence>
<evidence type="ECO:0000256" key="3">
    <source>
        <dbReference type="ARBA" id="ARBA00022723"/>
    </source>
</evidence>
<name>A0A839NAQ9_9MICO</name>
<evidence type="ECO:0000256" key="4">
    <source>
        <dbReference type="ARBA" id="ARBA00022801"/>
    </source>
</evidence>
<dbReference type="InterPro" id="IPR029060">
    <property type="entry name" value="PIN-like_dom_sf"/>
</dbReference>
<comment type="caution">
    <text evidence="8">The sequence shown here is derived from an EMBL/GenBank/DDBJ whole genome shotgun (WGS) entry which is preliminary data.</text>
</comment>
<dbReference type="Pfam" id="PF01850">
    <property type="entry name" value="PIN"/>
    <property type="match status" value="1"/>
</dbReference>
<comment type="function">
    <text evidence="6">Toxic component of a toxin-antitoxin (TA) system. An RNase.</text>
</comment>
<dbReference type="Gene3D" id="3.40.50.1010">
    <property type="entry name" value="5'-nuclease"/>
    <property type="match status" value="1"/>
</dbReference>
<keyword evidence="1 6" id="KW-1277">Toxin-antitoxin system</keyword>
<dbReference type="InterPro" id="IPR002716">
    <property type="entry name" value="PIN_dom"/>
</dbReference>
<comment type="cofactor">
    <cofactor evidence="6">
        <name>Mg(2+)</name>
        <dbReference type="ChEBI" id="CHEBI:18420"/>
    </cofactor>
</comment>
<dbReference type="HAMAP" id="MF_00265">
    <property type="entry name" value="VapC_Nob1"/>
    <property type="match status" value="1"/>
</dbReference>
<proteinExistence type="inferred from homology"/>
<accession>A0A839NAQ9</accession>
<dbReference type="InterPro" id="IPR022907">
    <property type="entry name" value="VapC_family"/>
</dbReference>
<protein>
    <recommendedName>
        <fullName evidence="6">Ribonuclease VapC</fullName>
        <shortName evidence="6">RNase VapC</shortName>
        <ecNumber evidence="6">3.1.-.-</ecNumber>
    </recommendedName>
    <alternativeName>
        <fullName evidence="6">Toxin VapC</fullName>
    </alternativeName>
</protein>
<dbReference type="PANTHER" id="PTHR35901">
    <property type="entry name" value="RIBONUCLEASE VAPC3"/>
    <property type="match status" value="1"/>
</dbReference>
<keyword evidence="4 6" id="KW-0378">Hydrolase</keyword>